<dbReference type="NCBIfam" id="TIGR03462">
    <property type="entry name" value="CarR_dom_SF"/>
    <property type="match status" value="1"/>
</dbReference>
<dbReference type="Proteomes" id="UP001596098">
    <property type="component" value="Unassembled WGS sequence"/>
</dbReference>
<proteinExistence type="predicted"/>
<evidence type="ECO:0000256" key="2">
    <source>
        <dbReference type="ARBA" id="ARBA00004829"/>
    </source>
</evidence>
<evidence type="ECO:0000256" key="3">
    <source>
        <dbReference type="ARBA" id="ARBA00022692"/>
    </source>
</evidence>
<keyword evidence="3 8" id="KW-0812">Transmembrane</keyword>
<comment type="pathway">
    <text evidence="2">Carotenoid biosynthesis.</text>
</comment>
<comment type="subcellular location">
    <subcellularLocation>
        <location evidence="1">Membrane</location>
        <topology evidence="1">Multi-pass membrane protein</topology>
    </subcellularLocation>
</comment>
<organism evidence="9 10">
    <name type="scientific">Nocardioides yefusunii</name>
    <dbReference type="NCBI Taxonomy" id="2500546"/>
    <lineage>
        <taxon>Bacteria</taxon>
        <taxon>Bacillati</taxon>
        <taxon>Actinomycetota</taxon>
        <taxon>Actinomycetes</taxon>
        <taxon>Propionibacteriales</taxon>
        <taxon>Nocardioidaceae</taxon>
        <taxon>Nocardioides</taxon>
    </lineage>
</organism>
<keyword evidence="7" id="KW-0413">Isomerase</keyword>
<dbReference type="EMBL" id="JBHSQI010000001">
    <property type="protein sequence ID" value="MFC6152106.1"/>
    <property type="molecule type" value="Genomic_DNA"/>
</dbReference>
<name>A0ABW1QRK7_9ACTN</name>
<dbReference type="RefSeq" id="WP_128220125.1">
    <property type="nucleotide sequence ID" value="NZ_CP034929.1"/>
</dbReference>
<evidence type="ECO:0000256" key="5">
    <source>
        <dbReference type="ARBA" id="ARBA00022989"/>
    </source>
</evidence>
<comment type="caution">
    <text evidence="9">The sequence shown here is derived from an EMBL/GenBank/DDBJ whole genome shotgun (WGS) entry which is preliminary data.</text>
</comment>
<feature type="transmembrane region" description="Helical" evidence="8">
    <location>
        <begin position="80"/>
        <end position="98"/>
    </location>
</feature>
<keyword evidence="6 8" id="KW-0472">Membrane</keyword>
<feature type="transmembrane region" description="Helical" evidence="8">
    <location>
        <begin position="33"/>
        <end position="59"/>
    </location>
</feature>
<evidence type="ECO:0000313" key="9">
    <source>
        <dbReference type="EMBL" id="MFC6152106.1"/>
    </source>
</evidence>
<sequence length="117" mass="13030">MSLLYLTFLLVSLVCMGTIDARFKLFLFRRPRVALPVVVAGFVLFVVWDLVAIATDMYAKGESRAMTGIDVAPHLPIEELVFITFLTYITGVIHFGFLRLLDVGLLPRAVAEGQGKR</sequence>
<dbReference type="InterPro" id="IPR017825">
    <property type="entry name" value="Lycopene_cyclase_dom"/>
</dbReference>
<protein>
    <submittedName>
        <fullName evidence="9">Lycopene cyclase domain-containing protein</fullName>
    </submittedName>
</protein>
<reference evidence="10" key="1">
    <citation type="journal article" date="2019" name="Int. J. Syst. Evol. Microbiol.">
        <title>The Global Catalogue of Microorganisms (GCM) 10K type strain sequencing project: providing services to taxonomists for standard genome sequencing and annotation.</title>
        <authorList>
            <consortium name="The Broad Institute Genomics Platform"/>
            <consortium name="The Broad Institute Genome Sequencing Center for Infectious Disease"/>
            <person name="Wu L."/>
            <person name="Ma J."/>
        </authorList>
    </citation>
    <scope>NUCLEOTIDE SEQUENCE [LARGE SCALE GENOMIC DNA]</scope>
    <source>
        <strain evidence="10">DFY28</strain>
    </source>
</reference>
<evidence type="ECO:0000256" key="1">
    <source>
        <dbReference type="ARBA" id="ARBA00004141"/>
    </source>
</evidence>
<keyword evidence="5 8" id="KW-1133">Transmembrane helix</keyword>
<evidence type="ECO:0000313" key="10">
    <source>
        <dbReference type="Proteomes" id="UP001596098"/>
    </source>
</evidence>
<keyword evidence="4" id="KW-0125">Carotenoid biosynthesis</keyword>
<gene>
    <name evidence="9" type="ORF">ACFPWU_00290</name>
</gene>
<accession>A0ABW1QRK7</accession>
<evidence type="ECO:0000256" key="4">
    <source>
        <dbReference type="ARBA" id="ARBA00022746"/>
    </source>
</evidence>
<evidence type="ECO:0000256" key="6">
    <source>
        <dbReference type="ARBA" id="ARBA00023136"/>
    </source>
</evidence>
<keyword evidence="10" id="KW-1185">Reference proteome</keyword>
<evidence type="ECO:0000256" key="8">
    <source>
        <dbReference type="SAM" id="Phobius"/>
    </source>
</evidence>
<evidence type="ECO:0000256" key="7">
    <source>
        <dbReference type="ARBA" id="ARBA00023235"/>
    </source>
</evidence>